<evidence type="ECO:0000256" key="1">
    <source>
        <dbReference type="ARBA" id="ARBA00001974"/>
    </source>
</evidence>
<dbReference type="NCBIfam" id="NF009586">
    <property type="entry name" value="PRK13026.1"/>
    <property type="match status" value="1"/>
</dbReference>
<evidence type="ECO:0000259" key="16">
    <source>
        <dbReference type="Pfam" id="PF02771"/>
    </source>
</evidence>
<keyword evidence="9" id="KW-0276">Fatty acid metabolism</keyword>
<evidence type="ECO:0000313" key="18">
    <source>
        <dbReference type="EMBL" id="KRG70134.1"/>
    </source>
</evidence>
<dbReference type="NCBIfam" id="NF007000">
    <property type="entry name" value="PRK09463.1"/>
    <property type="match status" value="1"/>
</dbReference>
<keyword evidence="14" id="KW-1133">Transmembrane helix</keyword>
<evidence type="ECO:0000256" key="13">
    <source>
        <dbReference type="ARBA" id="ARBA00049247"/>
    </source>
</evidence>
<dbReference type="FunFam" id="1.20.140.10:FF:000009">
    <property type="entry name" value="Acyl-CoA dehydrogenase"/>
    <property type="match status" value="1"/>
</dbReference>
<evidence type="ECO:0000256" key="10">
    <source>
        <dbReference type="ARBA" id="ARBA00023002"/>
    </source>
</evidence>
<dbReference type="InterPro" id="IPR009100">
    <property type="entry name" value="AcylCoA_DH/oxidase_NM_dom_sf"/>
</dbReference>
<dbReference type="InterPro" id="IPR036250">
    <property type="entry name" value="AcylCo_DH-like_C"/>
</dbReference>
<dbReference type="PATRIC" id="fig|344882.3.peg.2928"/>
<sequence length="826" mass="89703">MSILVPFLAFLLAGAFAAYHRMRLATWVAITFTALVACWLLGASHAATIVVGIITLLIAVPLLVPAIRKPLLTAPLLTFFRKVLPPLSQTERIALETGSVGFEGQLFTGDPDWQTLLNYPKPTLTAEEQAFLDGPVEELCRMTNDWEITHVYADLPPHVWDFIKKNKFFGMIIAKEYGGLGFSALAHHKVIQKIASVSSVVSSTVGVPNSLGPGELLAHYGTKEQKDYYLPRLANGEEVPCFGLTGPFAGSDATSIPDFGIVCKGEWNGANVLGVKLTFDKRYITLAPVASLIGLAFRMYDPDGLLGETRDIGITLALLPRDTEGVEIGRRHFPLNSPFQNGPIHGKEVFIPLSQLIGGVDMVGKGWNMLNECLAVGRSITLPSTASGGAKAGAVVTGAYARIRKQFGLSVGRFEGVEEALARIGGRAYAASALAQATAAAVDRGDVPSVPSAIAKYHCTTMGREVISDVMDVIGGKGIILGPRNFAGRGWQAAPIGITVEGANIMTRSLLIFGQGVILCHPWVMQEMKAAQDPDHQAGLDAFDKNLFGHIGFAISNAVRSFWFGLTGARIGAAPGDDYTRRYFRKLDRYSANLALMSDVSLLMLGGKLKFKESLSGRLGDVLSHIYMTSAMIKRYHDEGAPVADQPLLAWAFHDSVHKIELALSSALRNFPIRPVGWLMWALIFPWGRRAVAPGDRLSHRVAALLMAPNEARERLASGVFMTPCENNPGGRINSYLAKAILAEPVERKFLKALKNSDIEALDFASQLDEGVREGWITQEERVQLEELRELTLETITVDDFDPHELRAASYYDLPAAQRGDSRAAA</sequence>
<dbReference type="Proteomes" id="UP000052052">
    <property type="component" value="Unassembled WGS sequence"/>
</dbReference>
<keyword evidence="10" id="KW-0560">Oxidoreductase</keyword>
<evidence type="ECO:0000256" key="7">
    <source>
        <dbReference type="ARBA" id="ARBA00022630"/>
    </source>
</evidence>
<evidence type="ECO:0000256" key="3">
    <source>
        <dbReference type="ARBA" id="ARBA00009347"/>
    </source>
</evidence>
<comment type="catalytic activity">
    <reaction evidence="13">
        <text>a long-chain 2,3-saturated fatty acyl-CoA + oxidized [electron-transfer flavoprotein] + H(+) = a long-chain (2E)-enoyl-CoA + reduced [electron-transfer flavoprotein]</text>
        <dbReference type="Rhea" id="RHEA:17721"/>
        <dbReference type="Rhea" id="RHEA-COMP:10685"/>
        <dbReference type="Rhea" id="RHEA-COMP:10686"/>
        <dbReference type="ChEBI" id="CHEBI:15378"/>
        <dbReference type="ChEBI" id="CHEBI:57692"/>
        <dbReference type="ChEBI" id="CHEBI:58307"/>
        <dbReference type="ChEBI" id="CHEBI:83721"/>
        <dbReference type="ChEBI" id="CHEBI:83727"/>
        <dbReference type="EC" id="1.3.8.8"/>
    </reaction>
</comment>
<comment type="catalytic activity">
    <reaction evidence="12">
        <text>a medium-chain 2,3-saturated fatty acyl-CoA + oxidized [electron-transfer flavoprotein] + H(+) = a medium-chain (2E)-enoyl-CoA + reduced [electron-transfer flavoprotein]</text>
        <dbReference type="Rhea" id="RHEA:14477"/>
        <dbReference type="Rhea" id="RHEA-COMP:10685"/>
        <dbReference type="Rhea" id="RHEA-COMP:10686"/>
        <dbReference type="ChEBI" id="CHEBI:15378"/>
        <dbReference type="ChEBI" id="CHEBI:57692"/>
        <dbReference type="ChEBI" id="CHEBI:58307"/>
        <dbReference type="ChEBI" id="CHEBI:83723"/>
        <dbReference type="ChEBI" id="CHEBI:83726"/>
        <dbReference type="EC" id="1.3.8.7"/>
    </reaction>
</comment>
<dbReference type="OrthoDB" id="9802447at2"/>
<dbReference type="EMBL" id="LDJL01000007">
    <property type="protein sequence ID" value="KRG70134.1"/>
    <property type="molecule type" value="Genomic_DNA"/>
</dbReference>
<feature type="domain" description="Acyl-CoA dehydrogenase/oxidase C-terminal" evidence="15">
    <location>
        <begin position="364"/>
        <end position="509"/>
    </location>
</feature>
<dbReference type="InterPro" id="IPR046373">
    <property type="entry name" value="Acyl-CoA_Oxase/DH_mid-dom_sf"/>
</dbReference>
<dbReference type="FunFam" id="2.40.110.10:FF:000010">
    <property type="entry name" value="Acyl-CoA dehydrogenase"/>
    <property type="match status" value="1"/>
</dbReference>
<dbReference type="SUPFAM" id="SSF56645">
    <property type="entry name" value="Acyl-CoA dehydrogenase NM domain-like"/>
    <property type="match status" value="1"/>
</dbReference>
<keyword evidence="14" id="KW-0812">Transmembrane</keyword>
<keyword evidence="7" id="KW-0285">Flavoprotein</keyword>
<dbReference type="CDD" id="cd00567">
    <property type="entry name" value="ACAD"/>
    <property type="match status" value="1"/>
</dbReference>
<dbReference type="PANTHER" id="PTHR48083:SF18">
    <property type="entry name" value="ACYL-COENZYME A DEHYDROGENASE"/>
    <property type="match status" value="1"/>
</dbReference>
<dbReference type="Pfam" id="PF09317">
    <property type="entry name" value="ACDH_C"/>
    <property type="match status" value="1"/>
</dbReference>
<feature type="domain" description="Acyl-CoA dehydrogenase/oxidase N-terminal" evidence="16">
    <location>
        <begin position="153"/>
        <end position="237"/>
    </location>
</feature>
<dbReference type="GO" id="GO:0004466">
    <property type="term" value="F:long-chain fatty acyl-CoA dehydrogenase activity"/>
    <property type="evidence" value="ECO:0007669"/>
    <property type="project" value="UniProtKB-EC"/>
</dbReference>
<keyword evidence="8" id="KW-0274">FAD</keyword>
<dbReference type="GO" id="GO:0070991">
    <property type="term" value="F:medium-chain fatty acyl-CoA dehydrogenase activity"/>
    <property type="evidence" value="ECO:0007669"/>
    <property type="project" value="UniProtKB-EC"/>
</dbReference>
<name>A0A0R0CL64_9GAMM</name>
<comment type="similarity">
    <text evidence="3">Belongs to the acyl-CoA dehydrogenase family.</text>
</comment>
<dbReference type="STRING" id="344882.ABB29_07895"/>
<dbReference type="InterPro" id="IPR009075">
    <property type="entry name" value="AcylCo_DH/oxidase_C"/>
</dbReference>
<feature type="domain" description="Acyl-CoA dehydrogenase C-terminal bacterial-type" evidence="17">
    <location>
        <begin position="518"/>
        <end position="801"/>
    </location>
</feature>
<dbReference type="EC" id="1.3.8.8" evidence="5"/>
<gene>
    <name evidence="18" type="primary">fadE</name>
    <name evidence="18" type="ORF">ABB29_07895</name>
</gene>
<evidence type="ECO:0000256" key="5">
    <source>
        <dbReference type="ARBA" id="ARBA00012040"/>
    </source>
</evidence>
<dbReference type="RefSeq" id="WP_057658072.1">
    <property type="nucleotide sequence ID" value="NZ_LDJL01000007.1"/>
</dbReference>
<evidence type="ECO:0000256" key="8">
    <source>
        <dbReference type="ARBA" id="ARBA00022827"/>
    </source>
</evidence>
<accession>A0A0R0CL64</accession>
<keyword evidence="11" id="KW-0443">Lipid metabolism</keyword>
<evidence type="ECO:0000256" key="6">
    <source>
        <dbReference type="ARBA" id="ARBA00020144"/>
    </source>
</evidence>
<evidence type="ECO:0000259" key="15">
    <source>
        <dbReference type="Pfam" id="PF00441"/>
    </source>
</evidence>
<evidence type="ECO:0000256" key="11">
    <source>
        <dbReference type="ARBA" id="ARBA00023098"/>
    </source>
</evidence>
<evidence type="ECO:0000256" key="2">
    <source>
        <dbReference type="ARBA" id="ARBA00005005"/>
    </source>
</evidence>
<comment type="pathway">
    <text evidence="2">Lipid metabolism; fatty acid beta-oxidation.</text>
</comment>
<keyword evidence="19" id="KW-1185">Reference proteome</keyword>
<dbReference type="AlphaFoldDB" id="A0A0R0CL64"/>
<protein>
    <recommendedName>
        <fullName evidence="6">Acyl-coenzyme A dehydrogenase</fullName>
        <ecNumber evidence="4">1.3.8.7</ecNumber>
        <ecNumber evidence="5">1.3.8.8</ecNumber>
    </recommendedName>
</protein>
<evidence type="ECO:0000259" key="17">
    <source>
        <dbReference type="Pfam" id="PF09317"/>
    </source>
</evidence>
<dbReference type="GO" id="GO:0050660">
    <property type="term" value="F:flavin adenine dinucleotide binding"/>
    <property type="evidence" value="ECO:0007669"/>
    <property type="project" value="InterPro"/>
</dbReference>
<dbReference type="PANTHER" id="PTHR48083">
    <property type="entry name" value="MEDIUM-CHAIN SPECIFIC ACYL-COA DEHYDROGENASE, MITOCHONDRIAL-RELATED"/>
    <property type="match status" value="1"/>
</dbReference>
<evidence type="ECO:0000256" key="12">
    <source>
        <dbReference type="ARBA" id="ARBA00047882"/>
    </source>
</evidence>
<dbReference type="UniPathway" id="UPA00659"/>
<evidence type="ECO:0000256" key="9">
    <source>
        <dbReference type="ARBA" id="ARBA00022832"/>
    </source>
</evidence>
<dbReference type="GO" id="GO:0005737">
    <property type="term" value="C:cytoplasm"/>
    <property type="evidence" value="ECO:0007669"/>
    <property type="project" value="TreeGrafter"/>
</dbReference>
<dbReference type="SUPFAM" id="SSF47203">
    <property type="entry name" value="Acyl-CoA dehydrogenase C-terminal domain-like"/>
    <property type="match status" value="1"/>
</dbReference>
<dbReference type="Pfam" id="PF02771">
    <property type="entry name" value="Acyl-CoA_dh_N"/>
    <property type="match status" value="1"/>
</dbReference>
<feature type="transmembrane region" description="Helical" evidence="14">
    <location>
        <begin position="27"/>
        <end position="60"/>
    </location>
</feature>
<dbReference type="InterPro" id="IPR013786">
    <property type="entry name" value="AcylCoA_DH/ox_N"/>
</dbReference>
<dbReference type="Pfam" id="PF00441">
    <property type="entry name" value="Acyl-CoA_dh_1"/>
    <property type="match status" value="1"/>
</dbReference>
<dbReference type="InterPro" id="IPR037069">
    <property type="entry name" value="AcylCoA_DH/ox_N_sf"/>
</dbReference>
<evidence type="ECO:0000256" key="4">
    <source>
        <dbReference type="ARBA" id="ARBA00012033"/>
    </source>
</evidence>
<dbReference type="Gene3D" id="1.20.140.10">
    <property type="entry name" value="Butyryl-CoA Dehydrogenase, subunit A, domain 3"/>
    <property type="match status" value="1"/>
</dbReference>
<proteinExistence type="inferred from homology"/>
<comment type="cofactor">
    <cofactor evidence="1">
        <name>FAD</name>
        <dbReference type="ChEBI" id="CHEBI:57692"/>
    </cofactor>
</comment>
<dbReference type="GO" id="GO:0033539">
    <property type="term" value="P:fatty acid beta-oxidation using acyl-CoA dehydrogenase"/>
    <property type="evidence" value="ECO:0007669"/>
    <property type="project" value="InterPro"/>
</dbReference>
<dbReference type="InterPro" id="IPR050741">
    <property type="entry name" value="Acyl-CoA_dehydrogenase"/>
</dbReference>
<dbReference type="Gene3D" id="2.40.110.10">
    <property type="entry name" value="Butyryl-CoA Dehydrogenase, subunit A, domain 2"/>
    <property type="match status" value="1"/>
</dbReference>
<comment type="caution">
    <text evidence="18">The sequence shown here is derived from an EMBL/GenBank/DDBJ whole genome shotgun (WGS) entry which is preliminary data.</text>
</comment>
<keyword evidence="14" id="KW-0472">Membrane</keyword>
<evidence type="ECO:0000256" key="14">
    <source>
        <dbReference type="SAM" id="Phobius"/>
    </source>
</evidence>
<dbReference type="Gene3D" id="1.10.540.10">
    <property type="entry name" value="Acyl-CoA dehydrogenase/oxidase, N-terminal domain"/>
    <property type="match status" value="1"/>
</dbReference>
<dbReference type="EC" id="1.3.8.7" evidence="4"/>
<reference evidence="18 19" key="1">
    <citation type="submission" date="2015-05" db="EMBL/GenBank/DDBJ databases">
        <title>Genome sequencing and analysis of members of genus Stenotrophomonas.</title>
        <authorList>
            <person name="Patil P.P."/>
            <person name="Midha S."/>
            <person name="Patil P.B."/>
        </authorList>
    </citation>
    <scope>NUCLEOTIDE SEQUENCE [LARGE SCALE GENOMIC DNA]</scope>
    <source>
        <strain evidence="18 19">DSM 21858</strain>
    </source>
</reference>
<evidence type="ECO:0000313" key="19">
    <source>
        <dbReference type="Proteomes" id="UP000052052"/>
    </source>
</evidence>
<dbReference type="InterPro" id="IPR015396">
    <property type="entry name" value="FadE_C"/>
</dbReference>
<dbReference type="FunFam" id="1.10.540.10:FF:000004">
    <property type="entry name" value="Acyl-CoA dehydrogenase"/>
    <property type="match status" value="1"/>
</dbReference>
<organism evidence="18 19">
    <name type="scientific">Pseudoxanthomonas dokdonensis</name>
    <dbReference type="NCBI Taxonomy" id="344882"/>
    <lineage>
        <taxon>Bacteria</taxon>
        <taxon>Pseudomonadati</taxon>
        <taxon>Pseudomonadota</taxon>
        <taxon>Gammaproteobacteria</taxon>
        <taxon>Lysobacterales</taxon>
        <taxon>Lysobacteraceae</taxon>
        <taxon>Pseudoxanthomonas</taxon>
    </lineage>
</organism>